<protein>
    <recommendedName>
        <fullName evidence="1">AB hydrolase-1 domain-containing protein</fullName>
    </recommendedName>
</protein>
<dbReference type="Gene3D" id="3.40.50.1820">
    <property type="entry name" value="alpha/beta hydrolase"/>
    <property type="match status" value="1"/>
</dbReference>
<reference evidence="2 3" key="1">
    <citation type="submission" date="2019-07" db="EMBL/GenBank/DDBJ databases">
        <title>Whole genome shotgun sequence of Reyranella soli NBRC 108950.</title>
        <authorList>
            <person name="Hosoyama A."/>
            <person name="Uohara A."/>
            <person name="Ohji S."/>
            <person name="Ichikawa N."/>
        </authorList>
    </citation>
    <scope>NUCLEOTIDE SEQUENCE [LARGE SCALE GENOMIC DNA]</scope>
    <source>
        <strain evidence="2 3">NBRC 108950</strain>
    </source>
</reference>
<dbReference type="InterPro" id="IPR000073">
    <property type="entry name" value="AB_hydrolase_1"/>
</dbReference>
<proteinExistence type="predicted"/>
<comment type="caution">
    <text evidence="2">The sequence shown here is derived from an EMBL/GenBank/DDBJ whole genome shotgun (WGS) entry which is preliminary data.</text>
</comment>
<dbReference type="SUPFAM" id="SSF53474">
    <property type="entry name" value="alpha/beta-Hydrolases"/>
    <property type="match status" value="1"/>
</dbReference>
<dbReference type="Pfam" id="PF00561">
    <property type="entry name" value="Abhydrolase_1"/>
    <property type="match status" value="1"/>
</dbReference>
<dbReference type="InterPro" id="IPR029058">
    <property type="entry name" value="AB_hydrolase_fold"/>
</dbReference>
<gene>
    <name evidence="2" type="ORF">RSO01_28000</name>
</gene>
<evidence type="ECO:0000313" key="2">
    <source>
        <dbReference type="EMBL" id="GEP55634.1"/>
    </source>
</evidence>
<dbReference type="Proteomes" id="UP000321058">
    <property type="component" value="Unassembled WGS sequence"/>
</dbReference>
<evidence type="ECO:0000259" key="1">
    <source>
        <dbReference type="Pfam" id="PF00561"/>
    </source>
</evidence>
<keyword evidence="3" id="KW-1185">Reference proteome</keyword>
<dbReference type="RefSeq" id="WP_147149722.1">
    <property type="nucleotide sequence ID" value="NZ_BKAJ01000041.1"/>
</dbReference>
<name>A0A512N9I9_9HYPH</name>
<dbReference type="InterPro" id="IPR050471">
    <property type="entry name" value="AB_hydrolase"/>
</dbReference>
<feature type="domain" description="AB hydrolase-1" evidence="1">
    <location>
        <begin position="21"/>
        <end position="175"/>
    </location>
</feature>
<dbReference type="AlphaFoldDB" id="A0A512N9I9"/>
<dbReference type="OrthoDB" id="495620at2"/>
<evidence type="ECO:0000313" key="3">
    <source>
        <dbReference type="Proteomes" id="UP000321058"/>
    </source>
</evidence>
<dbReference type="EMBL" id="BKAJ01000041">
    <property type="protein sequence ID" value="GEP55634.1"/>
    <property type="molecule type" value="Genomic_DNA"/>
</dbReference>
<accession>A0A512N9I9</accession>
<dbReference type="PANTHER" id="PTHR43433:SF5">
    <property type="entry name" value="AB HYDROLASE-1 DOMAIN-CONTAINING PROTEIN"/>
    <property type="match status" value="1"/>
</dbReference>
<dbReference type="PANTHER" id="PTHR43433">
    <property type="entry name" value="HYDROLASE, ALPHA/BETA FOLD FAMILY PROTEIN"/>
    <property type="match status" value="1"/>
</dbReference>
<sequence length="261" mass="29191">MPTYERGKVRIHYEEMGSGYPLMVIPGGGLNSTIAGLDTSHPFNAMKEFAKDGFRCVGADLRNANAGQSSGPLEIDRPWDSFTDDHIGLMDHLGIDKFMVLGFCIGQPFIWNLIKRAPNRVVAAVLTQPSGHRPELPDQFYQNNMNNWGPAFAARRPDVTMDQVSQFLAKMYRANPDFVFTVSRDFVRNCQIPIMVLPDDIPPHPYAVAMEVAMLAPNSQVSMYPWKDTPEKIPLAVRHIRTFLKANRPATAAMEQRAAAD</sequence>
<organism evidence="2 3">
    <name type="scientific">Reyranella soli</name>
    <dbReference type="NCBI Taxonomy" id="1230389"/>
    <lineage>
        <taxon>Bacteria</taxon>
        <taxon>Pseudomonadati</taxon>
        <taxon>Pseudomonadota</taxon>
        <taxon>Alphaproteobacteria</taxon>
        <taxon>Hyphomicrobiales</taxon>
        <taxon>Reyranellaceae</taxon>
        <taxon>Reyranella</taxon>
    </lineage>
</organism>